<keyword evidence="3" id="KW-0479">Metal-binding</keyword>
<dbReference type="FunFam" id="3.90.230.10:FF:000007">
    <property type="entry name" value="Xaa-Pro aminopeptidase P"/>
    <property type="match status" value="1"/>
</dbReference>
<comment type="caution">
    <text evidence="9">The sequence shown here is derived from an EMBL/GenBank/DDBJ whole genome shotgun (WGS) entry which is preliminary data.</text>
</comment>
<evidence type="ECO:0000256" key="3">
    <source>
        <dbReference type="ARBA" id="ARBA00022723"/>
    </source>
</evidence>
<dbReference type="PANTHER" id="PTHR43763">
    <property type="entry name" value="XAA-PRO AMINOPEPTIDASE 1"/>
    <property type="match status" value="1"/>
</dbReference>
<dbReference type="InterPro" id="IPR036005">
    <property type="entry name" value="Creatinase/aminopeptidase-like"/>
</dbReference>
<comment type="similarity">
    <text evidence="2">Belongs to the peptidase M24B family.</text>
</comment>
<keyword evidence="4" id="KW-0378">Hydrolase</keyword>
<gene>
    <name evidence="9" type="ORF">KQ657_001513</name>
</gene>
<feature type="domain" description="Peptidase M24" evidence="6">
    <location>
        <begin position="406"/>
        <end position="625"/>
    </location>
</feature>
<name>A0A9P8AGV9_9ASCO</name>
<dbReference type="GO" id="GO:0005737">
    <property type="term" value="C:cytoplasm"/>
    <property type="evidence" value="ECO:0007669"/>
    <property type="project" value="UniProtKB-ARBA"/>
</dbReference>
<evidence type="ECO:0000256" key="1">
    <source>
        <dbReference type="ARBA" id="ARBA00001936"/>
    </source>
</evidence>
<dbReference type="InterPro" id="IPR000994">
    <property type="entry name" value="Pept_M24"/>
</dbReference>
<evidence type="ECO:0000259" key="8">
    <source>
        <dbReference type="Pfam" id="PF16188"/>
    </source>
</evidence>
<dbReference type="InterPro" id="IPR032416">
    <property type="entry name" value="Peptidase_M24_C"/>
</dbReference>
<keyword evidence="5" id="KW-0464">Manganese</keyword>
<organism evidence="9 10">
    <name type="scientific">Scheffersomyces spartinae</name>
    <dbReference type="NCBI Taxonomy" id="45513"/>
    <lineage>
        <taxon>Eukaryota</taxon>
        <taxon>Fungi</taxon>
        <taxon>Dikarya</taxon>
        <taxon>Ascomycota</taxon>
        <taxon>Saccharomycotina</taxon>
        <taxon>Pichiomycetes</taxon>
        <taxon>Debaryomycetaceae</taxon>
        <taxon>Scheffersomyces</taxon>
    </lineage>
</organism>
<dbReference type="Gene3D" id="3.90.230.10">
    <property type="entry name" value="Creatinase/methionine aminopeptidase superfamily"/>
    <property type="match status" value="1"/>
</dbReference>
<evidence type="ECO:0008006" key="11">
    <source>
        <dbReference type="Google" id="ProtNLM"/>
    </source>
</evidence>
<dbReference type="RefSeq" id="XP_043048280.1">
    <property type="nucleotide sequence ID" value="XM_043192308.1"/>
</dbReference>
<evidence type="ECO:0000259" key="7">
    <source>
        <dbReference type="Pfam" id="PF01321"/>
    </source>
</evidence>
<dbReference type="OrthoDB" id="9995434at2759"/>
<dbReference type="GO" id="GO:0016787">
    <property type="term" value="F:hydrolase activity"/>
    <property type="evidence" value="ECO:0007669"/>
    <property type="project" value="UniProtKB-KW"/>
</dbReference>
<dbReference type="SUPFAM" id="SSF55920">
    <property type="entry name" value="Creatinase/aminopeptidase"/>
    <property type="match status" value="1"/>
</dbReference>
<reference evidence="9" key="1">
    <citation type="submission" date="2021-03" db="EMBL/GenBank/DDBJ databases">
        <authorList>
            <person name="Palmer J.M."/>
        </authorList>
    </citation>
    <scope>NUCLEOTIDE SEQUENCE</scope>
    <source>
        <strain evidence="9">ARV_011</strain>
    </source>
</reference>
<evidence type="ECO:0000256" key="4">
    <source>
        <dbReference type="ARBA" id="ARBA00022801"/>
    </source>
</evidence>
<dbReference type="InterPro" id="IPR050422">
    <property type="entry name" value="X-Pro_aminopeptidase_P"/>
</dbReference>
<dbReference type="InterPro" id="IPR029149">
    <property type="entry name" value="Creatin/AminoP/Spt16_N"/>
</dbReference>
<evidence type="ECO:0000313" key="9">
    <source>
        <dbReference type="EMBL" id="KAG7192730.1"/>
    </source>
</evidence>
<dbReference type="FunFam" id="3.40.350.10:FF:000003">
    <property type="entry name" value="Xaa-pro aminopeptidase P"/>
    <property type="match status" value="1"/>
</dbReference>
<accession>A0A9P8AGV9</accession>
<dbReference type="Proteomes" id="UP000790833">
    <property type="component" value="Unassembled WGS sequence"/>
</dbReference>
<dbReference type="GO" id="GO:0046872">
    <property type="term" value="F:metal ion binding"/>
    <property type="evidence" value="ECO:0007669"/>
    <property type="project" value="UniProtKB-KW"/>
</dbReference>
<feature type="domain" description="Peptidase M24 C-terminal" evidence="8">
    <location>
        <begin position="637"/>
        <end position="701"/>
    </location>
</feature>
<dbReference type="Pfam" id="PF01321">
    <property type="entry name" value="Creatinase_N"/>
    <property type="match status" value="1"/>
</dbReference>
<dbReference type="Pfam" id="PF16189">
    <property type="entry name" value="Creatinase_N_2"/>
    <property type="match status" value="1"/>
</dbReference>
<dbReference type="AlphaFoldDB" id="A0A9P8AGV9"/>
<sequence length="701" mass="79124">MSYNEKEPLIEPMKQLLIEPASGFGASSLLQSLMACFPGLISLSESEDDNESETDSDNEQEEIIRRRQNANNVIDIQNKHFIGELELKLSALRQLMKKYNIGVYIIGSEDEHQSEYTAISDKRRQYISGFTGSAGIAVVTLEDSAKLEGDAILSTDGRYFIQAGKELDPKHWKLLKQGVKGYPSWTEYAISKAKSNPFSKVISTDPRLISVSIGQYFEKAEQVSFRPLEINLVDEIWGSNKPQRSQLPLYELPLAYSGESSNHKLTQVRSVMSKYHGDYLVISSLDETAWLFNLRCDDAVPFNAVFFSYAIVSQDEVVLYVDLKQISSTTDEYLQTVKGLKLKPYQDFYKDLSQLKASNKIILPSMDKTNFALYSAVAVKKDQIVFLSVVSNIKIVKNPVELANAQIAQDRDSYAFILFTAWLERQLKKNKTLTEWDAALKIYDIRTKLPHFKGLSYETIASSGINSALPHYGPTAKDHIDIDPKTIFLVDSGAHYLEGTTDITRTYKFGDEGLTNDMIKYYTLVLKGHIALALSQFPEKSPNTGIILDGYARQFLWMEGLDFNHGTGHGVGSFGDVHEGPVYIPASPTIFNEVDVYQEGVVLTDEPGYYLEGQYGFRIESDLAIVKGNGSNRNGTKFLKFSYMTKVPFCKKLIDKAWLSPREIEWINSYHLKVRDEYAGQLLKEGHITAYTWLLKETSPL</sequence>
<dbReference type="Pfam" id="PF16188">
    <property type="entry name" value="Peptidase_M24_C"/>
    <property type="match status" value="1"/>
</dbReference>
<feature type="domain" description="Creatinase N-terminal" evidence="7">
    <location>
        <begin position="89"/>
        <end position="227"/>
    </location>
</feature>
<evidence type="ECO:0000313" key="10">
    <source>
        <dbReference type="Proteomes" id="UP000790833"/>
    </source>
</evidence>
<dbReference type="PANTHER" id="PTHR43763:SF6">
    <property type="entry name" value="XAA-PRO AMINOPEPTIDASE 1"/>
    <property type="match status" value="1"/>
</dbReference>
<dbReference type="Gene3D" id="3.40.350.10">
    <property type="entry name" value="Creatinase/prolidase N-terminal domain"/>
    <property type="match status" value="2"/>
</dbReference>
<evidence type="ECO:0000256" key="5">
    <source>
        <dbReference type="ARBA" id="ARBA00023211"/>
    </source>
</evidence>
<dbReference type="EMBL" id="JAHMUF010000016">
    <property type="protein sequence ID" value="KAG7192730.1"/>
    <property type="molecule type" value="Genomic_DNA"/>
</dbReference>
<dbReference type="Pfam" id="PF00557">
    <property type="entry name" value="Peptidase_M24"/>
    <property type="match status" value="1"/>
</dbReference>
<keyword evidence="10" id="KW-1185">Reference proteome</keyword>
<dbReference type="InterPro" id="IPR000587">
    <property type="entry name" value="Creatinase_N"/>
</dbReference>
<evidence type="ECO:0000256" key="2">
    <source>
        <dbReference type="ARBA" id="ARBA00008766"/>
    </source>
</evidence>
<dbReference type="GeneID" id="66114887"/>
<proteinExistence type="inferred from homology"/>
<protein>
    <recommendedName>
        <fullName evidence="11">Creatinase/aminopeptidase</fullName>
    </recommendedName>
</protein>
<evidence type="ECO:0000259" key="6">
    <source>
        <dbReference type="Pfam" id="PF00557"/>
    </source>
</evidence>
<comment type="cofactor">
    <cofactor evidence="1">
        <name>Mn(2+)</name>
        <dbReference type="ChEBI" id="CHEBI:29035"/>
    </cofactor>
</comment>
<dbReference type="SUPFAM" id="SSF53092">
    <property type="entry name" value="Creatinase/prolidase N-terminal domain"/>
    <property type="match status" value="1"/>
</dbReference>